<dbReference type="PANTHER" id="PTHR13774">
    <property type="entry name" value="PHENAZINE BIOSYNTHESIS PROTEIN"/>
    <property type="match status" value="1"/>
</dbReference>
<dbReference type="KEGG" id="rhoz:GXP67_16825"/>
<organism evidence="3 4">
    <name type="scientific">Rhodocytophaga rosea</name>
    <dbReference type="NCBI Taxonomy" id="2704465"/>
    <lineage>
        <taxon>Bacteria</taxon>
        <taxon>Pseudomonadati</taxon>
        <taxon>Bacteroidota</taxon>
        <taxon>Cytophagia</taxon>
        <taxon>Cytophagales</taxon>
        <taxon>Rhodocytophagaceae</taxon>
        <taxon>Rhodocytophaga</taxon>
    </lineage>
</organism>
<dbReference type="GO" id="GO:0005737">
    <property type="term" value="C:cytoplasm"/>
    <property type="evidence" value="ECO:0007669"/>
    <property type="project" value="TreeGrafter"/>
</dbReference>
<dbReference type="Proteomes" id="UP000480178">
    <property type="component" value="Chromosome"/>
</dbReference>
<gene>
    <name evidence="3" type="ORF">GXP67_16825</name>
</gene>
<evidence type="ECO:0000313" key="3">
    <source>
        <dbReference type="EMBL" id="QHT68187.1"/>
    </source>
</evidence>
<evidence type="ECO:0000313" key="4">
    <source>
        <dbReference type="Proteomes" id="UP000480178"/>
    </source>
</evidence>
<dbReference type="Gene3D" id="3.10.310.10">
    <property type="entry name" value="Diaminopimelate Epimerase, Chain A, domain 1"/>
    <property type="match status" value="1"/>
</dbReference>
<accession>A0A6C0GJR9</accession>
<dbReference type="InterPro" id="IPR003719">
    <property type="entry name" value="Phenazine_PhzF-like"/>
</dbReference>
<dbReference type="SUPFAM" id="SSF54506">
    <property type="entry name" value="Diaminopimelate epimerase-like"/>
    <property type="match status" value="1"/>
</dbReference>
<keyword evidence="2" id="KW-0413">Isomerase</keyword>
<comment type="similarity">
    <text evidence="1">Belongs to the PhzF family.</text>
</comment>
<dbReference type="Pfam" id="PF02567">
    <property type="entry name" value="PhzC-PhzF"/>
    <property type="match status" value="1"/>
</dbReference>
<dbReference type="EMBL" id="CP048222">
    <property type="protein sequence ID" value="QHT68187.1"/>
    <property type="molecule type" value="Genomic_DNA"/>
</dbReference>
<evidence type="ECO:0000256" key="1">
    <source>
        <dbReference type="ARBA" id="ARBA00008270"/>
    </source>
</evidence>
<dbReference type="RefSeq" id="WP_162444205.1">
    <property type="nucleotide sequence ID" value="NZ_CP048222.1"/>
</dbReference>
<dbReference type="AlphaFoldDB" id="A0A6C0GJR9"/>
<dbReference type="PANTHER" id="PTHR13774:SF17">
    <property type="entry name" value="PHENAZINE BIOSYNTHESIS-LIKE DOMAIN-CONTAINING PROTEIN"/>
    <property type="match status" value="1"/>
</dbReference>
<sequence>MFIELSNDHELVQITPNYQAIVESSSQIKEVVIMSPSGNPAYDFLLRSFCPWIGIDEAPVTGSAHAVLAHYWQEKTRKDTLPIRLRVGEERCS</sequence>
<name>A0A6C0GJR9_9BACT</name>
<reference evidence="3 4" key="1">
    <citation type="submission" date="2020-01" db="EMBL/GenBank/DDBJ databases">
        <authorList>
            <person name="Kim M.K."/>
        </authorList>
    </citation>
    <scope>NUCLEOTIDE SEQUENCE [LARGE SCALE GENOMIC DNA]</scope>
    <source>
        <strain evidence="3 4">172606-1</strain>
    </source>
</reference>
<dbReference type="GO" id="GO:0016853">
    <property type="term" value="F:isomerase activity"/>
    <property type="evidence" value="ECO:0007669"/>
    <property type="project" value="UniProtKB-KW"/>
</dbReference>
<evidence type="ECO:0000256" key="2">
    <source>
        <dbReference type="ARBA" id="ARBA00023235"/>
    </source>
</evidence>
<keyword evidence="4" id="KW-1185">Reference proteome</keyword>
<proteinExistence type="inferred from homology"/>
<protein>
    <submittedName>
        <fullName evidence="3">PhzF family phenazine biosynthesis protein</fullName>
    </submittedName>
</protein>